<dbReference type="AlphaFoldDB" id="A0A2S1LAY2"/>
<dbReference type="RefSeq" id="WP_108739844.1">
    <property type="nucleotide sequence ID" value="NZ_CP020918.1"/>
</dbReference>
<dbReference type="OrthoDB" id="1364844at2"/>
<dbReference type="EMBL" id="CP020918">
    <property type="protein sequence ID" value="AWG20891.1"/>
    <property type="molecule type" value="Genomic_DNA"/>
</dbReference>
<proteinExistence type="predicted"/>
<dbReference type="PROSITE" id="PS51257">
    <property type="entry name" value="PROKAR_LIPOPROTEIN"/>
    <property type="match status" value="1"/>
</dbReference>
<name>A0A2S1LAY2_9FLAO</name>
<sequence length="222" mass="25938">MKNSILLLSVVTFVACSSKKDIIENKEIQLLTQLKPIIDTLDREESNIVNDFLDFELASERYKNYKNYEIILIEEAGNVIENLLVYEYAYKDFHSYGNKATADDNERLGWILDTIQIKELKNTYKDKNECHWTSSDIRNFKVTIMKNDTLRNIINTRKYINLPEKLILHVTKPLILNSDTAFISFRLRLLGVFHSINNYTALMKKVNGKWQIRADYSDGSVE</sequence>
<organism evidence="1 2">
    <name type="scientific">Flavobacterium faecale</name>
    <dbReference type="NCBI Taxonomy" id="1355330"/>
    <lineage>
        <taxon>Bacteria</taxon>
        <taxon>Pseudomonadati</taxon>
        <taxon>Bacteroidota</taxon>
        <taxon>Flavobacteriia</taxon>
        <taxon>Flavobacteriales</taxon>
        <taxon>Flavobacteriaceae</taxon>
        <taxon>Flavobacterium</taxon>
    </lineage>
</organism>
<dbReference type="Proteomes" id="UP000244527">
    <property type="component" value="Chromosome"/>
</dbReference>
<accession>A0A2S1LAY2</accession>
<evidence type="ECO:0000313" key="1">
    <source>
        <dbReference type="EMBL" id="AWG20891.1"/>
    </source>
</evidence>
<keyword evidence="2" id="KW-1185">Reference proteome</keyword>
<reference evidence="1 2" key="1">
    <citation type="submission" date="2017-04" db="EMBL/GenBank/DDBJ databases">
        <title>Compelte genome sequence of WV33.</title>
        <authorList>
            <person name="Lee P.C."/>
        </authorList>
    </citation>
    <scope>NUCLEOTIDE SEQUENCE [LARGE SCALE GENOMIC DNA]</scope>
    <source>
        <strain evidence="1 2">WV33</strain>
    </source>
</reference>
<evidence type="ECO:0000313" key="2">
    <source>
        <dbReference type="Proteomes" id="UP000244527"/>
    </source>
</evidence>
<protein>
    <submittedName>
        <fullName evidence="1">Uncharacterized protein</fullName>
    </submittedName>
</protein>
<gene>
    <name evidence="1" type="ORF">FFWV33_04710</name>
</gene>
<dbReference type="KEGG" id="ffa:FFWV33_04710"/>